<sequence length="541" mass="61665">MSALEGVRLIPDSTELEKDGNKVGVAIGGGAPTCNCIYVVQVFENSPCSADGKIGVGDEIIAVNGVNVRGSEKATVAELIRKSESPIRISFNRIQVDPERGKTLDILFKKIKHWVVESIEPKTADALGLSRAVLCNDMLQKLLERLDSNEKFYKQLHLKLLRLLRCHSATSSIHNEIGSLMGQIAVRELSPNCVNLFTQYADIQSSLHKENTQFLSNIEKLIDSIQSHVKNAIPDVRFSLSKYMNAKFEYLSYCLKIKELEDEEVEMAEYDEYPARMETGNYEYRVMLKCRETSRTKFIDMRNHVQIKIQMLDEKQVNDLPQQMRNIIGAMKDVSNNCRNVLRSAFDYEIEVDKTKIDNEIYGIMRHLGIDAEKRPMLSNEDEIKVETSSEDPPTSTEEEQKKKKKAININYWKDTRIRATWPPDEIGMDALDIEDNEDEEDNDVQGNDKKSFNRETKIVEGTLVDLDFDEASAIAEPLWPINWSNEKEESDFSNELIPSEWLTQTTTASSSETMQKGVEIEPEMLQQFRSAEAELLLVDL</sequence>
<accession>A0AC34GVA2</accession>
<proteinExistence type="predicted"/>
<name>A0AC34GVA2_9BILA</name>
<protein>
    <submittedName>
        <fullName evidence="2">PRKCA-binding protein</fullName>
    </submittedName>
</protein>
<evidence type="ECO:0000313" key="2">
    <source>
        <dbReference type="WBParaSite" id="ES5_v2.g8775.t1"/>
    </source>
</evidence>
<reference evidence="2" key="1">
    <citation type="submission" date="2022-11" db="UniProtKB">
        <authorList>
            <consortium name="WormBaseParasite"/>
        </authorList>
    </citation>
    <scope>IDENTIFICATION</scope>
</reference>
<dbReference type="WBParaSite" id="ES5_v2.g8775.t1">
    <property type="protein sequence ID" value="ES5_v2.g8775.t1"/>
    <property type="gene ID" value="ES5_v2.g8775"/>
</dbReference>
<organism evidence="1 2">
    <name type="scientific">Panagrolaimus sp. ES5</name>
    <dbReference type="NCBI Taxonomy" id="591445"/>
    <lineage>
        <taxon>Eukaryota</taxon>
        <taxon>Metazoa</taxon>
        <taxon>Ecdysozoa</taxon>
        <taxon>Nematoda</taxon>
        <taxon>Chromadorea</taxon>
        <taxon>Rhabditida</taxon>
        <taxon>Tylenchina</taxon>
        <taxon>Panagrolaimomorpha</taxon>
        <taxon>Panagrolaimoidea</taxon>
        <taxon>Panagrolaimidae</taxon>
        <taxon>Panagrolaimus</taxon>
    </lineage>
</organism>
<evidence type="ECO:0000313" key="1">
    <source>
        <dbReference type="Proteomes" id="UP000887579"/>
    </source>
</evidence>
<dbReference type="Proteomes" id="UP000887579">
    <property type="component" value="Unplaced"/>
</dbReference>